<evidence type="ECO:0000259" key="7">
    <source>
        <dbReference type="SMART" id="SM00226"/>
    </source>
</evidence>
<comment type="similarity">
    <text evidence="1">Belongs to the low molecular weight phosphotyrosine protein phosphatase family.</text>
</comment>
<gene>
    <name evidence="8" type="ORF">IAB89_04080</name>
</gene>
<feature type="active site" description="Nucleophile" evidence="6">
    <location>
        <position position="8"/>
    </location>
</feature>
<reference evidence="8" key="2">
    <citation type="journal article" date="2021" name="PeerJ">
        <title>Extensive microbial diversity within the chicken gut microbiome revealed by metagenomics and culture.</title>
        <authorList>
            <person name="Gilroy R."/>
            <person name="Ravi A."/>
            <person name="Getino M."/>
            <person name="Pursley I."/>
            <person name="Horton D.L."/>
            <person name="Alikhan N.F."/>
            <person name="Baker D."/>
            <person name="Gharbi K."/>
            <person name="Hall N."/>
            <person name="Watson M."/>
            <person name="Adriaenssens E.M."/>
            <person name="Foster-Nyarko E."/>
            <person name="Jarju S."/>
            <person name="Secka A."/>
            <person name="Antonio M."/>
            <person name="Oren A."/>
            <person name="Chaudhuri R.R."/>
            <person name="La Ragione R."/>
            <person name="Hildebrand F."/>
            <person name="Pallen M.J."/>
        </authorList>
    </citation>
    <scope>NUCLEOTIDE SEQUENCE</scope>
    <source>
        <strain evidence="8">ChiSxjej1B13-7958</strain>
    </source>
</reference>
<dbReference type="InterPro" id="IPR050438">
    <property type="entry name" value="LMW_PTPase"/>
</dbReference>
<dbReference type="EMBL" id="DVGZ01000041">
    <property type="protein sequence ID" value="HIR46829.1"/>
    <property type="molecule type" value="Genomic_DNA"/>
</dbReference>
<dbReference type="SUPFAM" id="SSF52788">
    <property type="entry name" value="Phosphotyrosine protein phosphatases I"/>
    <property type="match status" value="1"/>
</dbReference>
<comment type="catalytic activity">
    <reaction evidence="5">
        <text>O-phospho-L-tyrosyl-[protein] + H2O = L-tyrosyl-[protein] + phosphate</text>
        <dbReference type="Rhea" id="RHEA:10684"/>
        <dbReference type="Rhea" id="RHEA-COMP:10136"/>
        <dbReference type="Rhea" id="RHEA-COMP:20101"/>
        <dbReference type="ChEBI" id="CHEBI:15377"/>
        <dbReference type="ChEBI" id="CHEBI:43474"/>
        <dbReference type="ChEBI" id="CHEBI:46858"/>
        <dbReference type="ChEBI" id="CHEBI:61978"/>
        <dbReference type="EC" id="3.1.3.48"/>
    </reaction>
</comment>
<dbReference type="InterPro" id="IPR017867">
    <property type="entry name" value="Tyr_phospatase_low_mol_wt"/>
</dbReference>
<keyword evidence="3" id="KW-0378">Hydrolase</keyword>
<evidence type="ECO:0000256" key="5">
    <source>
        <dbReference type="ARBA" id="ARBA00051722"/>
    </source>
</evidence>
<dbReference type="PANTHER" id="PTHR11717:SF7">
    <property type="entry name" value="LOW MOLECULAR WEIGHT PHOSPHOTYROSINE PROTEIN PHOSPHATASE"/>
    <property type="match status" value="1"/>
</dbReference>
<evidence type="ECO:0000256" key="3">
    <source>
        <dbReference type="ARBA" id="ARBA00022801"/>
    </source>
</evidence>
<sequence>MIKILFVCHGNICRSPMAEYLMRDIAGREGYGDQIFTASAATSTEEIGNPVHRGTQQILRRLGISCAEKHAVQMTRRDYETYDYLIGMDDWNLRNMRRICGGDPDGKLFRLLDFTDSPREVADPWYTGDFETTYRDIQEGCEGLLHHLKQEKKI</sequence>
<dbReference type="Proteomes" id="UP000824242">
    <property type="component" value="Unassembled WGS sequence"/>
</dbReference>
<dbReference type="GO" id="GO:0004725">
    <property type="term" value="F:protein tyrosine phosphatase activity"/>
    <property type="evidence" value="ECO:0007669"/>
    <property type="project" value="UniProtKB-EC"/>
</dbReference>
<protein>
    <recommendedName>
        <fullName evidence="2">protein-tyrosine-phosphatase</fullName>
        <ecNumber evidence="2">3.1.3.48</ecNumber>
    </recommendedName>
</protein>
<dbReference type="Gene3D" id="3.40.50.2300">
    <property type="match status" value="1"/>
</dbReference>
<evidence type="ECO:0000256" key="2">
    <source>
        <dbReference type="ARBA" id="ARBA00013064"/>
    </source>
</evidence>
<dbReference type="InterPro" id="IPR023485">
    <property type="entry name" value="Ptyr_pPase"/>
</dbReference>
<evidence type="ECO:0000256" key="4">
    <source>
        <dbReference type="ARBA" id="ARBA00022912"/>
    </source>
</evidence>
<feature type="active site" description="Proton donor" evidence="6">
    <location>
        <position position="123"/>
    </location>
</feature>
<feature type="active site" evidence="6">
    <location>
        <position position="14"/>
    </location>
</feature>
<evidence type="ECO:0000256" key="6">
    <source>
        <dbReference type="PIRSR" id="PIRSR617867-1"/>
    </source>
</evidence>
<evidence type="ECO:0000256" key="1">
    <source>
        <dbReference type="ARBA" id="ARBA00011063"/>
    </source>
</evidence>
<dbReference type="PANTHER" id="PTHR11717">
    <property type="entry name" value="LOW MOLECULAR WEIGHT PROTEIN TYROSINE PHOSPHATASE"/>
    <property type="match status" value="1"/>
</dbReference>
<keyword evidence="4" id="KW-0904">Protein phosphatase</keyword>
<evidence type="ECO:0000313" key="9">
    <source>
        <dbReference type="Proteomes" id="UP000824242"/>
    </source>
</evidence>
<proteinExistence type="inferred from homology"/>
<dbReference type="Pfam" id="PF01451">
    <property type="entry name" value="LMWPc"/>
    <property type="match status" value="1"/>
</dbReference>
<organism evidence="8 9">
    <name type="scientific">Candidatus Caccousia avicola</name>
    <dbReference type="NCBI Taxonomy" id="2840721"/>
    <lineage>
        <taxon>Bacteria</taxon>
        <taxon>Bacillati</taxon>
        <taxon>Bacillota</taxon>
        <taxon>Clostridia</taxon>
        <taxon>Eubacteriales</taxon>
        <taxon>Oscillospiraceae</taxon>
        <taxon>Oscillospiraceae incertae sedis</taxon>
        <taxon>Candidatus Caccousia</taxon>
    </lineage>
</organism>
<dbReference type="CDD" id="cd16343">
    <property type="entry name" value="LMWPTP"/>
    <property type="match status" value="1"/>
</dbReference>
<comment type="caution">
    <text evidence="8">The sequence shown here is derived from an EMBL/GenBank/DDBJ whole genome shotgun (WGS) entry which is preliminary data.</text>
</comment>
<feature type="domain" description="Phosphotyrosine protein phosphatase I" evidence="7">
    <location>
        <begin position="2"/>
        <end position="147"/>
    </location>
</feature>
<dbReference type="InterPro" id="IPR036196">
    <property type="entry name" value="Ptyr_pPase_sf"/>
</dbReference>
<accession>A0A9D1DFD5</accession>
<dbReference type="AlphaFoldDB" id="A0A9D1DFD5"/>
<dbReference type="EC" id="3.1.3.48" evidence="2"/>
<dbReference type="SMART" id="SM00226">
    <property type="entry name" value="LMWPc"/>
    <property type="match status" value="1"/>
</dbReference>
<name>A0A9D1DFD5_9FIRM</name>
<dbReference type="PRINTS" id="PR00719">
    <property type="entry name" value="LMWPTPASE"/>
</dbReference>
<reference evidence="8" key="1">
    <citation type="submission" date="2020-10" db="EMBL/GenBank/DDBJ databases">
        <authorList>
            <person name="Gilroy R."/>
        </authorList>
    </citation>
    <scope>NUCLEOTIDE SEQUENCE</scope>
    <source>
        <strain evidence="8">ChiSxjej1B13-7958</strain>
    </source>
</reference>
<evidence type="ECO:0000313" key="8">
    <source>
        <dbReference type="EMBL" id="HIR46829.1"/>
    </source>
</evidence>